<dbReference type="EMBL" id="JACBZO010000001">
    <property type="protein sequence ID" value="NYI41787.1"/>
    <property type="molecule type" value="Genomic_DNA"/>
</dbReference>
<reference evidence="1 2" key="1">
    <citation type="submission" date="2020-07" db="EMBL/GenBank/DDBJ databases">
        <title>Sequencing the genomes of 1000 actinobacteria strains.</title>
        <authorList>
            <person name="Klenk H.-P."/>
        </authorList>
    </citation>
    <scope>NUCLEOTIDE SEQUENCE [LARGE SCALE GENOMIC DNA]</scope>
    <source>
        <strain evidence="1 2">DSM 19970</strain>
    </source>
</reference>
<keyword evidence="2" id="KW-1185">Reference proteome</keyword>
<dbReference type="OrthoDB" id="5147748at2"/>
<evidence type="ECO:0000313" key="1">
    <source>
        <dbReference type="EMBL" id="NYI41787.1"/>
    </source>
</evidence>
<name>A0A7Y9ZAH2_9MICO</name>
<comment type="caution">
    <text evidence="1">The sequence shown here is derived from an EMBL/GenBank/DDBJ whole genome shotgun (WGS) entry which is preliminary data.</text>
</comment>
<organism evidence="1 2">
    <name type="scientific">Demequina lutea</name>
    <dbReference type="NCBI Taxonomy" id="431489"/>
    <lineage>
        <taxon>Bacteria</taxon>
        <taxon>Bacillati</taxon>
        <taxon>Actinomycetota</taxon>
        <taxon>Actinomycetes</taxon>
        <taxon>Micrococcales</taxon>
        <taxon>Demequinaceae</taxon>
        <taxon>Demequina</taxon>
    </lineage>
</organism>
<proteinExistence type="predicted"/>
<dbReference type="Proteomes" id="UP000547973">
    <property type="component" value="Unassembled WGS sequence"/>
</dbReference>
<accession>A0A7Y9ZAH2</accession>
<protein>
    <submittedName>
        <fullName evidence="1">Uncharacterized protein</fullName>
    </submittedName>
</protein>
<gene>
    <name evidence="1" type="ORF">BKA03_001906</name>
</gene>
<sequence length="75" mass="8741">MTEDVPSADFERGQRAERERFAEYLAHFERSSRALADQAVTDESRVYQVTIANAMRAMSQAIMGGFHWQESWRKE</sequence>
<dbReference type="RefSeq" id="WP_062075824.1">
    <property type="nucleotide sequence ID" value="NZ_BBRC01000013.1"/>
</dbReference>
<evidence type="ECO:0000313" key="2">
    <source>
        <dbReference type="Proteomes" id="UP000547973"/>
    </source>
</evidence>
<dbReference type="AlphaFoldDB" id="A0A7Y9ZAH2"/>